<evidence type="ECO:0000313" key="2">
    <source>
        <dbReference type="Proteomes" id="UP000263642"/>
    </source>
</evidence>
<gene>
    <name evidence="1" type="ORF">DIT97_14690</name>
</gene>
<reference evidence="1 2" key="1">
    <citation type="journal article" date="2018" name="Nat. Biotechnol.">
        <title>A standardized bacterial taxonomy based on genome phylogeny substantially revises the tree of life.</title>
        <authorList>
            <person name="Parks D.H."/>
            <person name="Chuvochina M."/>
            <person name="Waite D.W."/>
            <person name="Rinke C."/>
            <person name="Skarshewski A."/>
            <person name="Chaumeil P.A."/>
            <person name="Hugenholtz P."/>
        </authorList>
    </citation>
    <scope>NUCLEOTIDE SEQUENCE [LARGE SCALE GENOMIC DNA]</scope>
    <source>
        <strain evidence="1">UBA9375</strain>
    </source>
</reference>
<dbReference type="AlphaFoldDB" id="A0A3D3R9B7"/>
<accession>A0A3D3R9B7</accession>
<dbReference type="Proteomes" id="UP000263642">
    <property type="component" value="Unassembled WGS sequence"/>
</dbReference>
<protein>
    <submittedName>
        <fullName evidence="1">Uncharacterized protein</fullName>
    </submittedName>
</protein>
<organism evidence="1 2">
    <name type="scientific">Gimesia maris</name>
    <dbReference type="NCBI Taxonomy" id="122"/>
    <lineage>
        <taxon>Bacteria</taxon>
        <taxon>Pseudomonadati</taxon>
        <taxon>Planctomycetota</taxon>
        <taxon>Planctomycetia</taxon>
        <taxon>Planctomycetales</taxon>
        <taxon>Planctomycetaceae</taxon>
        <taxon>Gimesia</taxon>
    </lineage>
</organism>
<proteinExistence type="predicted"/>
<sequence length="132" mass="15144">MLESQIESEATRDTIVRRLIPGFVLRDVEFFLNESTAVPADSSSGLTWESETQISLLRFGLVTLTGELKRTRQKTISCRWFQRGQIDPQTRTIMPTQAHSDRVEERLQNEIKPVIRRASAREQQPLLNTAFA</sequence>
<dbReference type="EMBL" id="DQAY01000084">
    <property type="protein sequence ID" value="HCO24220.1"/>
    <property type="molecule type" value="Genomic_DNA"/>
</dbReference>
<comment type="caution">
    <text evidence="1">The sequence shown here is derived from an EMBL/GenBank/DDBJ whole genome shotgun (WGS) entry which is preliminary data.</text>
</comment>
<name>A0A3D3R9B7_9PLAN</name>
<evidence type="ECO:0000313" key="1">
    <source>
        <dbReference type="EMBL" id="HCO24220.1"/>
    </source>
</evidence>